<feature type="repeat" description="TPR" evidence="3">
    <location>
        <begin position="579"/>
        <end position="612"/>
    </location>
</feature>
<dbReference type="InterPro" id="IPR011990">
    <property type="entry name" value="TPR-like_helical_dom_sf"/>
</dbReference>
<gene>
    <name evidence="5" type="ORF">EDC56_0033</name>
</gene>
<dbReference type="AlphaFoldDB" id="A0A3N2E1Z6"/>
<dbReference type="Pfam" id="PF13176">
    <property type="entry name" value="TPR_7"/>
    <property type="match status" value="1"/>
</dbReference>
<evidence type="ECO:0000313" key="6">
    <source>
        <dbReference type="Proteomes" id="UP000275394"/>
    </source>
</evidence>
<evidence type="ECO:0000256" key="1">
    <source>
        <dbReference type="ARBA" id="ARBA00022737"/>
    </source>
</evidence>
<feature type="domain" description="Cytochrome c-type biogenesis protein H TPR" evidence="4">
    <location>
        <begin position="384"/>
        <end position="503"/>
    </location>
</feature>
<feature type="repeat" description="TPR" evidence="3">
    <location>
        <begin position="409"/>
        <end position="442"/>
    </location>
</feature>
<sequence length="798" mass="89520">MYLKNKFSVASAALCMASVIVLSGCGGREDREEVYVDKAKSYIEEGNFDKALVDVKNVLQINANNIQGRLILAEIEEENKNWQGMYQNLLFVVDKDPENYEANAKLVQVYIAMKKLDEAKLAADILTKVAPERAESYASLSIIALTEGDREKAIVLAEKGLQVDSANLLAVTVLVKANAESPVKALSYITAALQASPASEELYKLKLRVDAQANDIEGVRDDFKNLVSLDKHNIAYYNGYFKSYMSDEVVDFKKVTLILDDAILENPEEPRLKLWRADVIRMNKGYEESAKYIKSVIAEFPEVFVYREALAKLYMTNKEPENAEKVFQSAIDYNPDGASALSSRLKLAKISLAKGEAEKGERYVDETLAIDSVNVDALIIKAKLQLSRSELDRAITGLRSALNVKPDSVEALLILGGVYEFNNDSLLALENYKKAVGYEPNNLSALLKLGLLNNKMGDFEMAEQYLSRVVQDQPKNGSAIGVLADIYSSQERWDDAKSLLQSIENDENYTALRSYVMARILLRENDLKAAEPLLIKSIYSAPGIIEPLTTYIQLMLSTNRVSDAETFINQFIVDNPKAFHAYETRGMIYQIKGENEKAKQSYIKAVELNPAASTSYLRLASMAMVVQDYKAAEAYYMDVVNNSAEPEKGELALAELYRLLERYDDARNMYRQILDTKPNNVIAKNNYAVLLLDYFGDEKDVREARELLIGFEESNVPAFLDTFGWLQYRLGNYTQAVSYLRLAKSRGGEGVEFDYHLGMAYKATEMSDEAKKYLESALADKELQFKGRDTAEQALADL</sequence>
<feature type="repeat" description="TPR" evidence="3">
    <location>
        <begin position="647"/>
        <end position="680"/>
    </location>
</feature>
<dbReference type="PANTHER" id="PTHR45586">
    <property type="entry name" value="TPR REPEAT-CONTAINING PROTEIN PA4667"/>
    <property type="match status" value="1"/>
</dbReference>
<dbReference type="SUPFAM" id="SSF48452">
    <property type="entry name" value="TPR-like"/>
    <property type="match status" value="3"/>
</dbReference>
<dbReference type="InterPro" id="IPR056413">
    <property type="entry name" value="TPR_CcmH_CycH"/>
</dbReference>
<dbReference type="PROSITE" id="PS51257">
    <property type="entry name" value="PROKAR_LIPOPROTEIN"/>
    <property type="match status" value="1"/>
</dbReference>
<feature type="repeat" description="TPR" evidence="3">
    <location>
        <begin position="443"/>
        <end position="476"/>
    </location>
</feature>
<dbReference type="InterPro" id="IPR019734">
    <property type="entry name" value="TPR_rpt"/>
</dbReference>
<name>A0A3N2E1Z6_9GAMM</name>
<dbReference type="OrthoDB" id="7637125at2"/>
<dbReference type="RefSeq" id="WP_123710520.1">
    <property type="nucleotide sequence ID" value="NZ_RKHR01000001.1"/>
</dbReference>
<dbReference type="SMART" id="SM00028">
    <property type="entry name" value="TPR"/>
    <property type="match status" value="11"/>
</dbReference>
<keyword evidence="1" id="KW-0677">Repeat</keyword>
<keyword evidence="2 3" id="KW-0802">TPR repeat</keyword>
<dbReference type="Gene3D" id="1.25.40.10">
    <property type="entry name" value="Tetratricopeptide repeat domain"/>
    <property type="match status" value="4"/>
</dbReference>
<organism evidence="5 6">
    <name type="scientific">Sinobacterium caligoides</name>
    <dbReference type="NCBI Taxonomy" id="933926"/>
    <lineage>
        <taxon>Bacteria</taxon>
        <taxon>Pseudomonadati</taxon>
        <taxon>Pseudomonadota</taxon>
        <taxon>Gammaproteobacteria</taxon>
        <taxon>Cellvibrionales</taxon>
        <taxon>Spongiibacteraceae</taxon>
        <taxon>Sinobacterium</taxon>
    </lineage>
</organism>
<evidence type="ECO:0000259" key="4">
    <source>
        <dbReference type="Pfam" id="PF23914"/>
    </source>
</evidence>
<dbReference type="EMBL" id="RKHR01000001">
    <property type="protein sequence ID" value="ROS06126.1"/>
    <property type="molecule type" value="Genomic_DNA"/>
</dbReference>
<keyword evidence="6" id="KW-1185">Reference proteome</keyword>
<evidence type="ECO:0000313" key="5">
    <source>
        <dbReference type="EMBL" id="ROS06126.1"/>
    </source>
</evidence>
<reference evidence="5 6" key="1">
    <citation type="submission" date="2018-11" db="EMBL/GenBank/DDBJ databases">
        <title>Genomic Encyclopedia of Type Strains, Phase IV (KMG-IV): sequencing the most valuable type-strain genomes for metagenomic binning, comparative biology and taxonomic classification.</title>
        <authorList>
            <person name="Goeker M."/>
        </authorList>
    </citation>
    <scope>NUCLEOTIDE SEQUENCE [LARGE SCALE GENOMIC DNA]</scope>
    <source>
        <strain evidence="5 6">DSM 100316</strain>
    </source>
</reference>
<proteinExistence type="predicted"/>
<dbReference type="PROSITE" id="PS50005">
    <property type="entry name" value="TPR"/>
    <property type="match status" value="5"/>
</dbReference>
<dbReference type="PANTHER" id="PTHR45586:SF1">
    <property type="entry name" value="LIPOPOLYSACCHARIDE ASSEMBLY PROTEIN B"/>
    <property type="match status" value="1"/>
</dbReference>
<accession>A0A3N2E1Z6</accession>
<protein>
    <submittedName>
        <fullName evidence="5">Flp pilus assembly protein TadD</fullName>
    </submittedName>
</protein>
<evidence type="ECO:0000256" key="3">
    <source>
        <dbReference type="PROSITE-ProRule" id="PRU00339"/>
    </source>
</evidence>
<comment type="caution">
    <text evidence="5">The sequence shown here is derived from an EMBL/GenBank/DDBJ whole genome shotgun (WGS) entry which is preliminary data.</text>
</comment>
<evidence type="ECO:0000256" key="2">
    <source>
        <dbReference type="ARBA" id="ARBA00022803"/>
    </source>
</evidence>
<dbReference type="Pfam" id="PF13181">
    <property type="entry name" value="TPR_8"/>
    <property type="match status" value="3"/>
</dbReference>
<feature type="repeat" description="TPR" evidence="3">
    <location>
        <begin position="32"/>
        <end position="65"/>
    </location>
</feature>
<dbReference type="InterPro" id="IPR051012">
    <property type="entry name" value="CellSynth/LPSAsmb/PSIAsmb"/>
</dbReference>
<dbReference type="Proteomes" id="UP000275394">
    <property type="component" value="Unassembled WGS sequence"/>
</dbReference>
<dbReference type="Pfam" id="PF23914">
    <property type="entry name" value="TPR_CcmH_CycH"/>
    <property type="match status" value="1"/>
</dbReference>